<dbReference type="InterPro" id="IPR000571">
    <property type="entry name" value="Znf_CCCH"/>
</dbReference>
<dbReference type="EMBL" id="CAMXCT020006689">
    <property type="protein sequence ID" value="CAL1171718.1"/>
    <property type="molecule type" value="Genomic_DNA"/>
</dbReference>
<dbReference type="AlphaFoldDB" id="A0A9P1GP34"/>
<gene>
    <name evidence="4" type="ORF">C1SCF055_LOCUS42916</name>
</gene>
<keyword evidence="1" id="KW-0862">Zinc</keyword>
<keyword evidence="6" id="KW-1185">Reference proteome</keyword>
<organism evidence="4">
    <name type="scientific">Cladocopium goreaui</name>
    <dbReference type="NCBI Taxonomy" id="2562237"/>
    <lineage>
        <taxon>Eukaryota</taxon>
        <taxon>Sar</taxon>
        <taxon>Alveolata</taxon>
        <taxon>Dinophyceae</taxon>
        <taxon>Suessiales</taxon>
        <taxon>Symbiodiniaceae</taxon>
        <taxon>Cladocopium</taxon>
    </lineage>
</organism>
<sequence>MAHQCGICQEEFVHLLPEAQRAAPTAVRTERRRQGRQHEGHIAPDIQGDPIRPIRATGPLSQLPTPILEVFNDWALQEPPIFRVPSRVLLAAVPWEDLEFAWQKGLLWAISIGIKDTFTKEDQERWLQMLGKPEEQDILLSPLQPELNPDLLVAILKALKSATTHEIFRFARGTWNHQATAQKWKACADQTQGRVQVRQNNQNRDKCHVSLRGHVAEKIDLFSQEDFVFRFLQKVDGEIFQCLGSIAESMYYYGPSDQCPVDKPMCYKLTEAAIQAGHIRNLSNPKVGESAKSGRDSRLVVKLQLHESMVRVVNDDRSGAFDGAQGDPVPSGQRFRLVPLEKIEPTAGSVQAAQSQQSHGGAFARGICSRWMKGPCHWGAECKYIHLHEAAKNECPLSDGLQDSCDISNAKLRDVVWRNMKKGQLRTPLMELLNSLREEHGVGSDNIEILQILQTEILKENLVLLVAASSSEKAHRWGSEVLHNLAASIDKSEVCVLVSPVLKKPPASLMECLMAYCKQELLRPSFLNLRKVCLSCFALRITFQGFTKLAKYVGYFIIRAESKRKSGWAVGCHGVKFQQRWAPSNNLSSNIAQRKDDLEKFAGTSSAWPSVGVLLESARLFGPNSLRPNAERRSRLAALLCLLQDIEGKAEERSSDSDDGDVGDEMEFESTSSSDNFQMMDPWPVPDVEHHAWPLHMDDYSVEDSLTWICRHVRQRLGPLQGKRVIRLTSGQYILSIFVNKLVYGLEPNATGSLDPARVESLLAALQSIGAGSPSLPHQASYDLILATLVAYFRRHLLSTPAPSCPSSQEILASLLTAKALGRGQGRRHSLRHSILGLLCRHPKLRGRICSVCRGGSVAMALDTTSSDHDIILCLKDGGVNMVEELHSVILDTKEGCHQERLQRAEVIKKDFAVEIRNYYRKVDFDLVPVTLLESQEQQWDPQRQVWQSLLHPRLAPHIQGLSEKHPDAFFAMRLVKIWNQSMDFRQGKPPLVTLHIPLLTLSAWERGCLNDCHFVQDYLLRIFQYILENWLREHLLDSETMLIGLEVEPHLQRMIGKYDEATRQRFPVALQQGIQLLSGSDGIAQQLVDSACQLFGCRPLLCRNACSR</sequence>
<evidence type="ECO:0000313" key="6">
    <source>
        <dbReference type="Proteomes" id="UP001152797"/>
    </source>
</evidence>
<evidence type="ECO:0000313" key="4">
    <source>
        <dbReference type="EMBL" id="CAI4018343.1"/>
    </source>
</evidence>
<reference evidence="5" key="2">
    <citation type="submission" date="2024-04" db="EMBL/GenBank/DDBJ databases">
        <authorList>
            <person name="Chen Y."/>
            <person name="Shah S."/>
            <person name="Dougan E. K."/>
            <person name="Thang M."/>
            <person name="Chan C."/>
        </authorList>
    </citation>
    <scope>NUCLEOTIDE SEQUENCE [LARGE SCALE GENOMIC DNA]</scope>
</reference>
<feature type="domain" description="C3H1-type" evidence="3">
    <location>
        <begin position="362"/>
        <end position="389"/>
    </location>
</feature>
<evidence type="ECO:0000256" key="2">
    <source>
        <dbReference type="SAM" id="MobiDB-lite"/>
    </source>
</evidence>
<dbReference type="EMBL" id="CAMXCT010006689">
    <property type="protein sequence ID" value="CAI4018343.1"/>
    <property type="molecule type" value="Genomic_DNA"/>
</dbReference>
<keyword evidence="1" id="KW-0863">Zinc-finger</keyword>
<dbReference type="PROSITE" id="PS50103">
    <property type="entry name" value="ZF_C3H1"/>
    <property type="match status" value="1"/>
</dbReference>
<evidence type="ECO:0000313" key="5">
    <source>
        <dbReference type="EMBL" id="CAL1171718.1"/>
    </source>
</evidence>
<evidence type="ECO:0000256" key="1">
    <source>
        <dbReference type="PROSITE-ProRule" id="PRU00723"/>
    </source>
</evidence>
<dbReference type="GO" id="GO:0008270">
    <property type="term" value="F:zinc ion binding"/>
    <property type="evidence" value="ECO:0007669"/>
    <property type="project" value="UniProtKB-KW"/>
</dbReference>
<protein>
    <recommendedName>
        <fullName evidence="3">C3H1-type domain-containing protein</fullName>
    </recommendedName>
</protein>
<feature type="compositionally biased region" description="Acidic residues" evidence="2">
    <location>
        <begin position="657"/>
        <end position="668"/>
    </location>
</feature>
<comment type="caution">
    <text evidence="4">The sequence shown here is derived from an EMBL/GenBank/DDBJ whole genome shotgun (WGS) entry which is preliminary data.</text>
</comment>
<dbReference type="EMBL" id="CAMXCT030006689">
    <property type="protein sequence ID" value="CAL4805655.1"/>
    <property type="molecule type" value="Genomic_DNA"/>
</dbReference>
<reference evidence="4" key="1">
    <citation type="submission" date="2022-10" db="EMBL/GenBank/DDBJ databases">
        <authorList>
            <person name="Chen Y."/>
            <person name="Dougan E. K."/>
            <person name="Chan C."/>
            <person name="Rhodes N."/>
            <person name="Thang M."/>
        </authorList>
    </citation>
    <scope>NUCLEOTIDE SEQUENCE</scope>
</reference>
<accession>A0A9P1GP34</accession>
<dbReference type="Proteomes" id="UP001152797">
    <property type="component" value="Unassembled WGS sequence"/>
</dbReference>
<evidence type="ECO:0000259" key="3">
    <source>
        <dbReference type="PROSITE" id="PS50103"/>
    </source>
</evidence>
<keyword evidence="1" id="KW-0479">Metal-binding</keyword>
<feature type="region of interest" description="Disordered" evidence="2">
    <location>
        <begin position="24"/>
        <end position="51"/>
    </location>
</feature>
<feature type="region of interest" description="Disordered" evidence="2">
    <location>
        <begin position="650"/>
        <end position="676"/>
    </location>
</feature>
<feature type="zinc finger region" description="C3H1-type" evidence="1">
    <location>
        <begin position="362"/>
        <end position="389"/>
    </location>
</feature>
<dbReference type="OrthoDB" id="444894at2759"/>
<proteinExistence type="predicted"/>
<name>A0A9P1GP34_9DINO</name>